<reference evidence="5" key="1">
    <citation type="submission" date="2017-02" db="EMBL/GenBank/DDBJ databases">
        <title>Natronthermophilus aegyptiacus gen. nov.,sp. nov., an aerobic, extremely halophilic alkalithermophilic archaeon isolated from the athalassohaline Wadi An Natrun, Egypt.</title>
        <authorList>
            <person name="Zhao B."/>
        </authorList>
    </citation>
    <scope>NUCLEOTIDE SEQUENCE [LARGE SCALE GENOMIC DNA]</scope>
    <source>
        <strain evidence="5">JW/NM-HA 15</strain>
    </source>
</reference>
<protein>
    <recommendedName>
        <fullName evidence="3">Endonuclease NucS C-terminal domain-containing protein</fullName>
    </recommendedName>
</protein>
<dbReference type="PANTHER" id="PTHR38814">
    <property type="entry name" value="ENDONUCLEASE NUCS"/>
    <property type="match status" value="1"/>
</dbReference>
<evidence type="ECO:0000256" key="2">
    <source>
        <dbReference type="SAM" id="MobiDB-lite"/>
    </source>
</evidence>
<organism evidence="4 5">
    <name type="scientific">Natrarchaeobaculum aegyptiacum</name>
    <dbReference type="NCBI Taxonomy" id="745377"/>
    <lineage>
        <taxon>Archaea</taxon>
        <taxon>Methanobacteriati</taxon>
        <taxon>Methanobacteriota</taxon>
        <taxon>Stenosarchaea group</taxon>
        <taxon>Halobacteria</taxon>
        <taxon>Halobacteriales</taxon>
        <taxon>Natrialbaceae</taxon>
        <taxon>Natrarchaeobaculum</taxon>
    </lineage>
</organism>
<proteinExistence type="predicted"/>
<dbReference type="Proteomes" id="UP000250088">
    <property type="component" value="Chromosome"/>
</dbReference>
<feature type="region of interest" description="Disordered" evidence="2">
    <location>
        <begin position="118"/>
        <end position="143"/>
    </location>
</feature>
<gene>
    <name evidence="4" type="ORF">B1756_00835</name>
</gene>
<dbReference type="InterPro" id="IPR048301">
    <property type="entry name" value="NucS_C"/>
</dbReference>
<dbReference type="GO" id="GO:0003677">
    <property type="term" value="F:DNA binding"/>
    <property type="evidence" value="ECO:0007669"/>
    <property type="project" value="UniProtKB-KW"/>
</dbReference>
<dbReference type="Gene3D" id="2.70.180.20">
    <property type="match status" value="1"/>
</dbReference>
<evidence type="ECO:0000256" key="1">
    <source>
        <dbReference type="ARBA" id="ARBA00023125"/>
    </source>
</evidence>
<feature type="compositionally biased region" description="Acidic residues" evidence="2">
    <location>
        <begin position="119"/>
        <end position="128"/>
    </location>
</feature>
<accession>A0A2Z2HYW8</accession>
<dbReference type="PANTHER" id="PTHR38814:SF1">
    <property type="entry name" value="ENDONUCLEASE NUCS"/>
    <property type="match status" value="1"/>
</dbReference>
<dbReference type="KEGG" id="naj:B1756_00835"/>
<dbReference type="GO" id="GO:0004519">
    <property type="term" value="F:endonuclease activity"/>
    <property type="evidence" value="ECO:0007669"/>
    <property type="project" value="InterPro"/>
</dbReference>
<dbReference type="AlphaFoldDB" id="A0A2Z2HYW8"/>
<dbReference type="NCBIfam" id="NF003270">
    <property type="entry name" value="PRK04247.1"/>
    <property type="match status" value="1"/>
</dbReference>
<sequence length="257" mass="27612">MSLESPTLATAHEAIVDALDHGALCTVVGRCRVDGSESIERPAPTRVCVFKPDGTALVHGLEGRSPLATSGTGGAFTVCLESDRLVVERDQKSVRSSSSRRSETFCVRVETVLHVNVVETDERDEPPEAETTRQTHGESPTEADLRHRLLEAPDLLEPGFTPLATERRTSAGPVDVYGEDAAGRTVVVELKSRRAGPDAVSQLRRYVDALDRDLHAETTVRGVLVAPSVTSRADRLLARYGLEFVALEGSTDADGSA</sequence>
<dbReference type="InterPro" id="IPR011856">
    <property type="entry name" value="tRNA_endonuc-like_dom_sf"/>
</dbReference>
<evidence type="ECO:0000313" key="4">
    <source>
        <dbReference type="EMBL" id="ARS91615.1"/>
    </source>
</evidence>
<evidence type="ECO:0000313" key="5">
    <source>
        <dbReference type="Proteomes" id="UP000250088"/>
    </source>
</evidence>
<keyword evidence="5" id="KW-1185">Reference proteome</keyword>
<dbReference type="SMR" id="A0A2Z2HYW8"/>
<name>A0A2Z2HYW8_9EURY</name>
<evidence type="ECO:0000259" key="3">
    <source>
        <dbReference type="Pfam" id="PF01939"/>
    </source>
</evidence>
<dbReference type="Pfam" id="PF01939">
    <property type="entry name" value="NucS_C"/>
    <property type="match status" value="1"/>
</dbReference>
<dbReference type="InterPro" id="IPR002793">
    <property type="entry name" value="Endonuclease_NucS"/>
</dbReference>
<keyword evidence="1" id="KW-0238">DNA-binding</keyword>
<feature type="domain" description="Endonuclease NucS C-terminal" evidence="3">
    <location>
        <begin position="142"/>
        <end position="251"/>
    </location>
</feature>
<dbReference type="Gene3D" id="3.40.1350.10">
    <property type="match status" value="1"/>
</dbReference>
<dbReference type="EMBL" id="CP019893">
    <property type="protein sequence ID" value="ARS91615.1"/>
    <property type="molecule type" value="Genomic_DNA"/>
</dbReference>
<dbReference type="InterPro" id="IPR049173">
    <property type="entry name" value="NucS_N_sf"/>
</dbReference>
<dbReference type="CDD" id="cd22341">
    <property type="entry name" value="NucS-like"/>
    <property type="match status" value="1"/>
</dbReference>